<dbReference type="AlphaFoldDB" id="A0A9P4YTR0"/>
<feature type="domain" description="AB hydrolase-1" evidence="3">
    <location>
        <begin position="14"/>
        <end position="96"/>
    </location>
</feature>
<dbReference type="Gene3D" id="3.40.50.1820">
    <property type="entry name" value="alpha/beta hydrolase"/>
    <property type="match status" value="1"/>
</dbReference>
<evidence type="ECO:0000313" key="4">
    <source>
        <dbReference type="EMBL" id="KAF4121642.1"/>
    </source>
</evidence>
<keyword evidence="2" id="KW-0472">Membrane</keyword>
<evidence type="ECO:0000313" key="5">
    <source>
        <dbReference type="Proteomes" id="UP000749293"/>
    </source>
</evidence>
<dbReference type="SUPFAM" id="SSF53474">
    <property type="entry name" value="alpha/beta-Hydrolases"/>
    <property type="match status" value="1"/>
</dbReference>
<dbReference type="Pfam" id="PF00561">
    <property type="entry name" value="Abhydrolase_1"/>
    <property type="match status" value="1"/>
</dbReference>
<dbReference type="InterPro" id="IPR000073">
    <property type="entry name" value="AB_hydrolase_1"/>
</dbReference>
<protein>
    <submittedName>
        <fullName evidence="4">Pimeloyl-ACP methyl ester carboxylesterase</fullName>
    </submittedName>
</protein>
<keyword evidence="2" id="KW-0812">Transmembrane</keyword>
<keyword evidence="2" id="KW-1133">Transmembrane helix</keyword>
<name>A0A9P4YTR0_9HYPO</name>
<reference evidence="4" key="1">
    <citation type="submission" date="2020-03" db="EMBL/GenBank/DDBJ databases">
        <title>Site-based positive gene gene selection in Geosmithia morbida across the United States reveals a broad range of putative effectors and factors for local host and environmental adapation.</title>
        <authorList>
            <person name="Onufrak A."/>
            <person name="Murdoch R.W."/>
            <person name="Gazis R."/>
            <person name="Huff M."/>
            <person name="Staton M."/>
            <person name="Klingeman W."/>
            <person name="Hadziabdic D."/>
        </authorList>
    </citation>
    <scope>NUCLEOTIDE SEQUENCE</scope>
    <source>
        <strain evidence="4">1262</strain>
    </source>
</reference>
<dbReference type="OrthoDB" id="408373at2759"/>
<feature type="transmembrane region" description="Helical" evidence="2">
    <location>
        <begin position="14"/>
        <end position="34"/>
    </location>
</feature>
<evidence type="ECO:0000256" key="2">
    <source>
        <dbReference type="SAM" id="Phobius"/>
    </source>
</evidence>
<evidence type="ECO:0000259" key="3">
    <source>
        <dbReference type="Pfam" id="PF00561"/>
    </source>
</evidence>
<sequence>MLASSSLRWICSDAFHVVGYSLGGALAAALVVYYPHMLRSATLVCPGGLIRDAYVGFESRFLYSTQSGWPWLHQRPVRSRSEPSRGPSADVLVVFDEDKNTEVVGFDHVPLSEERDRPTVGDGAAEKNGAEIPPGLPGGKVRIVLADKDPLIDKEEWIEDTSAWRGRR</sequence>
<accession>A0A9P4YTR0</accession>
<organism evidence="4 5">
    <name type="scientific">Geosmithia morbida</name>
    <dbReference type="NCBI Taxonomy" id="1094350"/>
    <lineage>
        <taxon>Eukaryota</taxon>
        <taxon>Fungi</taxon>
        <taxon>Dikarya</taxon>
        <taxon>Ascomycota</taxon>
        <taxon>Pezizomycotina</taxon>
        <taxon>Sordariomycetes</taxon>
        <taxon>Hypocreomycetidae</taxon>
        <taxon>Hypocreales</taxon>
        <taxon>Bionectriaceae</taxon>
        <taxon>Geosmithia</taxon>
    </lineage>
</organism>
<keyword evidence="5" id="KW-1185">Reference proteome</keyword>
<dbReference type="RefSeq" id="XP_035320294.1">
    <property type="nucleotide sequence ID" value="XM_035464030.1"/>
</dbReference>
<comment type="caution">
    <text evidence="4">The sequence shown here is derived from an EMBL/GenBank/DDBJ whole genome shotgun (WGS) entry which is preliminary data.</text>
</comment>
<dbReference type="InterPro" id="IPR029058">
    <property type="entry name" value="AB_hydrolase_fold"/>
</dbReference>
<dbReference type="GeneID" id="55968280"/>
<dbReference type="Proteomes" id="UP000749293">
    <property type="component" value="Unassembled WGS sequence"/>
</dbReference>
<proteinExistence type="predicted"/>
<evidence type="ECO:0000256" key="1">
    <source>
        <dbReference type="SAM" id="MobiDB-lite"/>
    </source>
</evidence>
<feature type="region of interest" description="Disordered" evidence="1">
    <location>
        <begin position="113"/>
        <end position="136"/>
    </location>
</feature>
<feature type="compositionally biased region" description="Basic and acidic residues" evidence="1">
    <location>
        <begin position="113"/>
        <end position="129"/>
    </location>
</feature>
<gene>
    <name evidence="4" type="ORF">GMORB2_2050</name>
</gene>
<dbReference type="EMBL" id="JAANYQ010000012">
    <property type="protein sequence ID" value="KAF4121642.1"/>
    <property type="molecule type" value="Genomic_DNA"/>
</dbReference>